<gene>
    <name evidence="7" type="primary">infB</name>
    <name evidence="11" type="ORF">SAMN06296036_101181</name>
</gene>
<dbReference type="InterPro" id="IPR009000">
    <property type="entry name" value="Transl_B-barrel_sf"/>
</dbReference>
<dbReference type="Gene3D" id="2.40.30.10">
    <property type="entry name" value="Translation factors"/>
    <property type="match status" value="2"/>
</dbReference>
<dbReference type="PANTHER" id="PTHR43381:SF5">
    <property type="entry name" value="TR-TYPE G DOMAIN-CONTAINING PROTEIN"/>
    <property type="match status" value="1"/>
</dbReference>
<dbReference type="Proteomes" id="UP000192907">
    <property type="component" value="Unassembled WGS sequence"/>
</dbReference>
<feature type="region of interest" description="Disordered" evidence="9">
    <location>
        <begin position="48"/>
        <end position="404"/>
    </location>
</feature>
<dbReference type="EMBL" id="FWZT01000001">
    <property type="protein sequence ID" value="SME88696.1"/>
    <property type="molecule type" value="Genomic_DNA"/>
</dbReference>
<dbReference type="CDD" id="cd03702">
    <property type="entry name" value="IF2_mtIF2_II"/>
    <property type="match status" value="1"/>
</dbReference>
<dbReference type="Pfam" id="PF22042">
    <property type="entry name" value="EF-G_D2"/>
    <property type="match status" value="1"/>
</dbReference>
<feature type="compositionally biased region" description="Basic and acidic residues" evidence="9">
    <location>
        <begin position="152"/>
        <end position="170"/>
    </location>
</feature>
<dbReference type="InterPro" id="IPR053905">
    <property type="entry name" value="EF-G-like_DII"/>
</dbReference>
<dbReference type="Pfam" id="PF04760">
    <property type="entry name" value="IF2_N"/>
    <property type="match status" value="2"/>
</dbReference>
<reference evidence="12" key="1">
    <citation type="submission" date="2017-04" db="EMBL/GenBank/DDBJ databases">
        <authorList>
            <person name="Varghese N."/>
            <person name="Submissions S."/>
        </authorList>
    </citation>
    <scope>NUCLEOTIDE SEQUENCE [LARGE SCALE GENOMIC DNA]</scope>
    <source>
        <strain evidence="12">RKEM611</strain>
    </source>
</reference>
<accession>A0A1Y6B5F7</accession>
<dbReference type="InterPro" id="IPR000178">
    <property type="entry name" value="TF_IF2_bacterial-like"/>
</dbReference>
<feature type="compositionally biased region" description="Basic and acidic residues" evidence="9">
    <location>
        <begin position="317"/>
        <end position="328"/>
    </location>
</feature>
<dbReference type="SUPFAM" id="SSF52540">
    <property type="entry name" value="P-loop containing nucleoside triphosphate hydrolases"/>
    <property type="match status" value="1"/>
</dbReference>
<keyword evidence="7" id="KW-0963">Cytoplasm</keyword>
<dbReference type="NCBIfam" id="TIGR00231">
    <property type="entry name" value="small_GTP"/>
    <property type="match status" value="1"/>
</dbReference>
<protein>
    <recommendedName>
        <fullName evidence="2 7">Translation initiation factor IF-2</fullName>
    </recommendedName>
</protein>
<evidence type="ECO:0000313" key="12">
    <source>
        <dbReference type="Proteomes" id="UP000192907"/>
    </source>
</evidence>
<evidence type="ECO:0000256" key="7">
    <source>
        <dbReference type="HAMAP-Rule" id="MF_00100"/>
    </source>
</evidence>
<comment type="similarity">
    <text evidence="1 7 8">Belongs to the TRAFAC class translation factor GTPase superfamily. Classic translation factor GTPase family. IF-2 subfamily.</text>
</comment>
<feature type="compositionally biased region" description="Basic and acidic residues" evidence="9">
    <location>
        <begin position="286"/>
        <end position="303"/>
    </location>
</feature>
<dbReference type="InterPro" id="IPR006847">
    <property type="entry name" value="IF2_N"/>
</dbReference>
<dbReference type="InterPro" id="IPR000795">
    <property type="entry name" value="T_Tr_GTP-bd_dom"/>
</dbReference>
<dbReference type="STRING" id="1513793.SAMN06296036_101181"/>
<dbReference type="InterPro" id="IPR015760">
    <property type="entry name" value="TIF_IF2"/>
</dbReference>
<dbReference type="Pfam" id="PF11987">
    <property type="entry name" value="IF-2"/>
    <property type="match status" value="1"/>
</dbReference>
<feature type="binding site" evidence="7">
    <location>
        <begin position="609"/>
        <end position="612"/>
    </location>
    <ligand>
        <name>GTP</name>
        <dbReference type="ChEBI" id="CHEBI:37565"/>
    </ligand>
</feature>
<evidence type="ECO:0000256" key="6">
    <source>
        <dbReference type="ARBA" id="ARBA00023134"/>
    </source>
</evidence>
<dbReference type="InterPro" id="IPR023115">
    <property type="entry name" value="TIF_IF2_dom3"/>
</dbReference>
<dbReference type="FunFam" id="2.40.30.10:FF:000008">
    <property type="entry name" value="Translation initiation factor IF-2"/>
    <property type="match status" value="1"/>
</dbReference>
<evidence type="ECO:0000256" key="1">
    <source>
        <dbReference type="ARBA" id="ARBA00007733"/>
    </source>
</evidence>
<feature type="domain" description="Tr-type G" evidence="10">
    <location>
        <begin position="500"/>
        <end position="667"/>
    </location>
</feature>
<comment type="subcellular location">
    <subcellularLocation>
        <location evidence="7">Cytoplasm</location>
    </subcellularLocation>
</comment>
<dbReference type="InterPro" id="IPR036925">
    <property type="entry name" value="TIF_IF2_dom3_sf"/>
</dbReference>
<dbReference type="Gene3D" id="3.40.50.300">
    <property type="entry name" value="P-loop containing nucleotide triphosphate hydrolases"/>
    <property type="match status" value="1"/>
</dbReference>
<dbReference type="FunFam" id="3.40.50.300:FF:000019">
    <property type="entry name" value="Translation initiation factor IF-2"/>
    <property type="match status" value="1"/>
</dbReference>
<sequence length="1000" mass="107431">MSKVRVYELARELKVESKALVPKIKEMGIDVSSHQSTLSADQVVRIKRQFQGGSSDSAKSPRVIRRRRKAQAAPGAESAPQDSTEQKTEVGSPESKPETEEVARVASTGAPEAPSSEVDREGEQTTAAPAAESPRAEHAAPEADQSVSEEPAEAKEPEKPQAEPVAERAELGASSSSESPKMETQAPVEASQAARTQEQPKQTAKQSEAAAEKKNREPQRAAAPRSSGSATIVRRATKDEVAKVQRERAERADRRTQRGGERPQRGGFQGRPGNDRPRPEGGSPRGPRDRNDSRPPRPPRNQEETPVSPAAAFDPGSVKESKWGEPRRDKKRTTKPTSEQEAAAAAAAARKAPPKQKRDHFSTRAILSQIDSPEEAPVPAPAKKKTVYTPQAGNRKRDLKRRKDLKKTQITTPKASLRVVKMGHEITVGDLARQLSVKAGELIKKLMAEGVMATINQNVDFETATLIASEYKYEVKSNLVSLDDILSSKKDAYESADQQERPPIVTIMGHVDHGKTSILDALRKAKVAAGEAGGITQHIGAYSVEKDGRKVAFLDTPGHEAFSAMRSRGAQVTDIVILVVAADDGVMPQTVEAISHAKDAGVPIIVAVNKIDKPNINLDRVYTELTEHGIQSEEWGGDTQFVKVSALQGTGLDDLIEAVLLQSEILELTAATDVPGTGAVVEAHLDKGRGPVATVMIREGTLRVGDHVVAGTKVGRVRAMTNHLGKRLKSAGPSTPVEIVGLSEVPMAGDTIDVVEGERQAREVAAWREEQAAAMASGKSSAASLEELLSKVKDADTPEVPVIVKADTQGSVEAVTEAVMKLNTDKVRNRVVHKAVGGINESDLSLAETSGAVVVAFNVRAARGLDEEAEKRGVMVKYFSVIYEIVDALKAVMAGKLPPIQREVVIGHAEVRQTIKVPKVGLVAGTAITDGKVVRNSNVRLIREDVVVYSGKLGSLKRFKDDVKEVAQGYECGIGIDGYNDIRIGDIIEAFVIEEEAATL</sequence>
<proteinExistence type="inferred from homology"/>
<dbReference type="NCBIfam" id="TIGR00487">
    <property type="entry name" value="IF-2"/>
    <property type="match status" value="1"/>
</dbReference>
<feature type="region of interest" description="G-domain" evidence="7">
    <location>
        <begin position="503"/>
        <end position="651"/>
    </location>
</feature>
<dbReference type="OrthoDB" id="5287317at2"/>
<dbReference type="PROSITE" id="PS51722">
    <property type="entry name" value="G_TR_2"/>
    <property type="match status" value="1"/>
</dbReference>
<dbReference type="HAMAP" id="MF_00100_B">
    <property type="entry name" value="IF_2_B"/>
    <property type="match status" value="1"/>
</dbReference>
<dbReference type="AlphaFoldDB" id="A0A1Y6B5F7"/>
<dbReference type="SUPFAM" id="SSF50447">
    <property type="entry name" value="Translation proteins"/>
    <property type="match status" value="2"/>
</dbReference>
<dbReference type="FunFam" id="2.40.30.10:FF:000007">
    <property type="entry name" value="Translation initiation factor IF-2"/>
    <property type="match status" value="1"/>
</dbReference>
<evidence type="ECO:0000256" key="3">
    <source>
        <dbReference type="ARBA" id="ARBA00022540"/>
    </source>
</evidence>
<comment type="function">
    <text evidence="7 8">One of the essential components for the initiation of protein synthesis. Protects formylmethionyl-tRNA from spontaneous hydrolysis and promotes its binding to the 30S ribosomal subunits. Also involved in the hydrolysis of GTP during the formation of the 70S ribosomal complex.</text>
</comment>
<keyword evidence="6 7" id="KW-0342">GTP-binding</keyword>
<dbReference type="PROSITE" id="PS01176">
    <property type="entry name" value="IF2"/>
    <property type="match status" value="1"/>
</dbReference>
<keyword evidence="3 7" id="KW-0396">Initiation factor</keyword>
<feature type="compositionally biased region" description="Low complexity" evidence="9">
    <location>
        <begin position="339"/>
        <end position="351"/>
    </location>
</feature>
<dbReference type="CDD" id="cd03692">
    <property type="entry name" value="mtIF2_IVc"/>
    <property type="match status" value="1"/>
</dbReference>
<feature type="compositionally biased region" description="Basic and acidic residues" evidence="9">
    <location>
        <begin position="210"/>
        <end position="219"/>
    </location>
</feature>
<feature type="binding site" evidence="7">
    <location>
        <begin position="555"/>
        <end position="559"/>
    </location>
    <ligand>
        <name>GTP</name>
        <dbReference type="ChEBI" id="CHEBI:37565"/>
    </ligand>
</feature>
<keyword evidence="12" id="KW-1185">Reference proteome</keyword>
<name>A0A1Y6B5F7_9BACT</name>
<dbReference type="InterPro" id="IPR027417">
    <property type="entry name" value="P-loop_NTPase"/>
</dbReference>
<evidence type="ECO:0000256" key="5">
    <source>
        <dbReference type="ARBA" id="ARBA00022917"/>
    </source>
</evidence>
<dbReference type="InterPro" id="IPR005225">
    <property type="entry name" value="Small_GTP-bd"/>
</dbReference>
<dbReference type="RefSeq" id="WP_132314688.1">
    <property type="nucleotide sequence ID" value="NZ_FWZT01000001.1"/>
</dbReference>
<dbReference type="GO" id="GO:0003743">
    <property type="term" value="F:translation initiation factor activity"/>
    <property type="evidence" value="ECO:0007669"/>
    <property type="project" value="UniProtKB-UniRule"/>
</dbReference>
<evidence type="ECO:0000313" key="11">
    <source>
        <dbReference type="EMBL" id="SME88696.1"/>
    </source>
</evidence>
<dbReference type="InterPro" id="IPR044145">
    <property type="entry name" value="IF2_II"/>
</dbReference>
<evidence type="ECO:0000256" key="8">
    <source>
        <dbReference type="RuleBase" id="RU000644"/>
    </source>
</evidence>
<evidence type="ECO:0000256" key="2">
    <source>
        <dbReference type="ARBA" id="ARBA00020675"/>
    </source>
</evidence>
<evidence type="ECO:0000256" key="4">
    <source>
        <dbReference type="ARBA" id="ARBA00022741"/>
    </source>
</evidence>
<dbReference type="Gene3D" id="3.40.50.10050">
    <property type="entry name" value="Translation initiation factor IF- 2, domain 3"/>
    <property type="match status" value="1"/>
</dbReference>
<dbReference type="FunFam" id="3.40.50.10050:FF:000001">
    <property type="entry name" value="Translation initiation factor IF-2"/>
    <property type="match status" value="1"/>
</dbReference>
<dbReference type="SUPFAM" id="SSF52156">
    <property type="entry name" value="Initiation factor IF2/eIF5b, domain 3"/>
    <property type="match status" value="1"/>
</dbReference>
<dbReference type="GO" id="GO:0003924">
    <property type="term" value="F:GTPase activity"/>
    <property type="evidence" value="ECO:0007669"/>
    <property type="project" value="UniProtKB-UniRule"/>
</dbReference>
<dbReference type="CDD" id="cd01887">
    <property type="entry name" value="IF2_eIF5B"/>
    <property type="match status" value="1"/>
</dbReference>
<keyword evidence="4 7" id="KW-0547">Nucleotide-binding</keyword>
<organism evidence="11 12">
    <name type="scientific">Pseudobacteriovorax antillogorgiicola</name>
    <dbReference type="NCBI Taxonomy" id="1513793"/>
    <lineage>
        <taxon>Bacteria</taxon>
        <taxon>Pseudomonadati</taxon>
        <taxon>Bdellovibrionota</taxon>
        <taxon>Oligoflexia</taxon>
        <taxon>Oligoflexales</taxon>
        <taxon>Pseudobacteriovoracaceae</taxon>
        <taxon>Pseudobacteriovorax</taxon>
    </lineage>
</organism>
<evidence type="ECO:0000259" key="10">
    <source>
        <dbReference type="PROSITE" id="PS51722"/>
    </source>
</evidence>
<dbReference type="GO" id="GO:0005525">
    <property type="term" value="F:GTP binding"/>
    <property type="evidence" value="ECO:0007669"/>
    <property type="project" value="UniProtKB-KW"/>
</dbReference>
<keyword evidence="5 7" id="KW-0648">Protein biosynthesis</keyword>
<evidence type="ECO:0000256" key="9">
    <source>
        <dbReference type="SAM" id="MobiDB-lite"/>
    </source>
</evidence>
<dbReference type="PANTHER" id="PTHR43381">
    <property type="entry name" value="TRANSLATION INITIATION FACTOR IF-2-RELATED"/>
    <property type="match status" value="1"/>
</dbReference>
<dbReference type="Pfam" id="PF00009">
    <property type="entry name" value="GTP_EFTU"/>
    <property type="match status" value="1"/>
</dbReference>
<feature type="compositionally biased region" description="Basic and acidic residues" evidence="9">
    <location>
        <begin position="236"/>
        <end position="264"/>
    </location>
</feature>
<dbReference type="GO" id="GO:0005829">
    <property type="term" value="C:cytosol"/>
    <property type="evidence" value="ECO:0007669"/>
    <property type="project" value="TreeGrafter"/>
</dbReference>
<feature type="compositionally biased region" description="Polar residues" evidence="9">
    <location>
        <begin position="193"/>
        <end position="206"/>
    </location>
</feature>
<feature type="binding site" evidence="7">
    <location>
        <begin position="509"/>
        <end position="516"/>
    </location>
    <ligand>
        <name>GTP</name>
        <dbReference type="ChEBI" id="CHEBI:37565"/>
    </ligand>
</feature>
<dbReference type="Gene3D" id="1.10.10.2480">
    <property type="match status" value="1"/>
</dbReference>